<accession>A0A7S4FFY9</accession>
<dbReference type="SUPFAM" id="SSF54236">
    <property type="entry name" value="Ubiquitin-like"/>
    <property type="match status" value="1"/>
</dbReference>
<dbReference type="SMART" id="SM00213">
    <property type="entry name" value="UBQ"/>
    <property type="match status" value="1"/>
</dbReference>
<dbReference type="PANTHER" id="PTHR47725">
    <property type="entry name" value="OS03G0364000 PROTEIN"/>
    <property type="match status" value="1"/>
</dbReference>
<proteinExistence type="predicted"/>
<dbReference type="EMBL" id="HBJA01014288">
    <property type="protein sequence ID" value="CAE0793393.1"/>
    <property type="molecule type" value="Transcribed_RNA"/>
</dbReference>
<evidence type="ECO:0000259" key="1">
    <source>
        <dbReference type="PROSITE" id="PS50053"/>
    </source>
</evidence>
<feature type="domain" description="Ubiquitin-like" evidence="1">
    <location>
        <begin position="1"/>
        <end position="76"/>
    </location>
</feature>
<gene>
    <name evidence="2" type="ORF">EGYM00163_LOCUS4510</name>
</gene>
<dbReference type="InterPro" id="IPR029071">
    <property type="entry name" value="Ubiquitin-like_domsf"/>
</dbReference>
<dbReference type="PANTHER" id="PTHR47725:SF2">
    <property type="entry name" value="UBIQUITIN-LIKE DOMAIN-CONTAINING PROTEIN"/>
    <property type="match status" value="1"/>
</dbReference>
<dbReference type="Pfam" id="PF00240">
    <property type="entry name" value="ubiquitin"/>
    <property type="match status" value="1"/>
</dbReference>
<dbReference type="PROSITE" id="PS50053">
    <property type="entry name" value="UBIQUITIN_2"/>
    <property type="match status" value="1"/>
</dbReference>
<organism evidence="2">
    <name type="scientific">Eutreptiella gymnastica</name>
    <dbReference type="NCBI Taxonomy" id="73025"/>
    <lineage>
        <taxon>Eukaryota</taxon>
        <taxon>Discoba</taxon>
        <taxon>Euglenozoa</taxon>
        <taxon>Euglenida</taxon>
        <taxon>Spirocuta</taxon>
        <taxon>Euglenophyceae</taxon>
        <taxon>Eutreptiales</taxon>
        <taxon>Eutreptiaceae</taxon>
        <taxon>Eutreptiella</taxon>
    </lineage>
</organism>
<dbReference type="InterPro" id="IPR000626">
    <property type="entry name" value="Ubiquitin-like_dom"/>
</dbReference>
<name>A0A7S4FFY9_9EUGL</name>
<dbReference type="AlphaFoldDB" id="A0A7S4FFY9"/>
<protein>
    <recommendedName>
        <fullName evidence="1">Ubiquitin-like domain-containing protein</fullName>
    </recommendedName>
</protein>
<reference evidence="2" key="1">
    <citation type="submission" date="2021-01" db="EMBL/GenBank/DDBJ databases">
        <authorList>
            <person name="Corre E."/>
            <person name="Pelletier E."/>
            <person name="Niang G."/>
            <person name="Scheremetjew M."/>
            <person name="Finn R."/>
            <person name="Kale V."/>
            <person name="Holt S."/>
            <person name="Cochrane G."/>
            <person name="Meng A."/>
            <person name="Brown T."/>
            <person name="Cohen L."/>
        </authorList>
    </citation>
    <scope>NUCLEOTIDE SEQUENCE</scope>
    <source>
        <strain evidence="2">CCMP1594</strain>
    </source>
</reference>
<dbReference type="Gene3D" id="3.10.20.90">
    <property type="entry name" value="Phosphatidylinositol 3-kinase Catalytic Subunit, Chain A, domain 1"/>
    <property type="match status" value="1"/>
</dbReference>
<evidence type="ECO:0000313" key="2">
    <source>
        <dbReference type="EMBL" id="CAE0793393.1"/>
    </source>
</evidence>
<sequence length="112" mass="13087">MFVRIKREKVTYFIHANPEDPVAHLKQEICKTETDKAADEMRLLLGEQVLEDSAIIKDCRIENAGLLYLVYKQDDDTWEEVNVFKPVYAQTEEDRQIDLPDQLVSYLDSLKP</sequence>